<dbReference type="Proteomes" id="UP000202917">
    <property type="component" value="Segment"/>
</dbReference>
<proteinExistence type="predicted"/>
<dbReference type="RefSeq" id="YP_009322927.1">
    <property type="nucleotide sequence ID" value="NC_031926.1"/>
</dbReference>
<evidence type="ECO:0000313" key="2">
    <source>
        <dbReference type="Proteomes" id="UP000202917"/>
    </source>
</evidence>
<dbReference type="GeneID" id="30308799"/>
<dbReference type="EMBL" id="KU599887">
    <property type="protein sequence ID" value="ANB40966.1"/>
    <property type="molecule type" value="Genomic_DNA"/>
</dbReference>
<keyword evidence="2" id="KW-1185">Reference proteome</keyword>
<evidence type="ECO:0000313" key="1">
    <source>
        <dbReference type="EMBL" id="ANB40966.1"/>
    </source>
</evidence>
<accession>A0A1B0WM55</accession>
<protein>
    <submittedName>
        <fullName evidence="1">Uncharacterized protein</fullName>
    </submittedName>
</protein>
<dbReference type="KEGG" id="vg:30308799"/>
<name>A0A1B0WM55_9CAUD</name>
<organism evidence="1 2">
    <name type="scientific">Flavobacterium phage 2A</name>
    <dbReference type="NCBI Taxonomy" id="1792273"/>
    <lineage>
        <taxon>Viruses</taxon>
        <taxon>Duplodnaviria</taxon>
        <taxon>Heunggongvirae</taxon>
        <taxon>Uroviricota</taxon>
        <taxon>Caudoviricetes</taxon>
        <taxon>Duneviridae</taxon>
        <taxon>Unahavirus</taxon>
        <taxon>Unahavirus uv2A</taxon>
    </lineage>
</organism>
<sequence>MYKEFEILEIFESIITLSDLNKVCNAFKYLIDNGFITTSVFLHRISHITFRRITNSEDYGKSKIL</sequence>
<reference evidence="1 2" key="1">
    <citation type="submission" date="2016-01" db="EMBL/GenBank/DDBJ databases">
        <title>Molecular aspects and genomic diversity of bacteriophages-specific to fish pathogen Flavobacterium psychrophilum.</title>
        <authorList>
            <person name="Castillo D."/>
            <person name="Middelboe M."/>
        </authorList>
    </citation>
    <scope>NUCLEOTIDE SEQUENCE [LARGE SCALE GENOMIC DNA]</scope>
</reference>